<proteinExistence type="predicted"/>
<reference evidence="2" key="1">
    <citation type="submission" date="2016-04" db="EMBL/GenBank/DDBJ databases">
        <authorList>
            <person name="Nguyen H.D."/>
            <person name="Samba Siva P."/>
            <person name="Cullis J."/>
            <person name="Levesque C.A."/>
            <person name="Hambleton S."/>
        </authorList>
    </citation>
    <scope>NUCLEOTIDE SEQUENCE</scope>
    <source>
        <strain evidence="2">DAOMC 236422</strain>
    </source>
</reference>
<keyword evidence="3" id="KW-1185">Reference proteome</keyword>
<dbReference type="AlphaFoldDB" id="A0A8X7T351"/>
<reference evidence="2" key="2">
    <citation type="journal article" date="2019" name="IMA Fungus">
        <title>Genome sequencing and comparison of five Tilletia species to identify candidate genes for the detection of regulated species infecting wheat.</title>
        <authorList>
            <person name="Nguyen H.D.T."/>
            <person name="Sultana T."/>
            <person name="Kesanakurti P."/>
            <person name="Hambleton S."/>
        </authorList>
    </citation>
    <scope>NUCLEOTIDE SEQUENCE</scope>
    <source>
        <strain evidence="2">DAOMC 236422</strain>
    </source>
</reference>
<protein>
    <submittedName>
        <fullName evidence="2">Uncharacterized protein</fullName>
    </submittedName>
</protein>
<feature type="region of interest" description="Disordered" evidence="1">
    <location>
        <begin position="77"/>
        <end position="161"/>
    </location>
</feature>
<feature type="non-terminal residue" evidence="2">
    <location>
        <position position="689"/>
    </location>
</feature>
<evidence type="ECO:0000313" key="2">
    <source>
        <dbReference type="EMBL" id="KAE8265938.1"/>
    </source>
</evidence>
<feature type="compositionally biased region" description="Acidic residues" evidence="1">
    <location>
        <begin position="136"/>
        <end position="150"/>
    </location>
</feature>
<dbReference type="InterPro" id="IPR032675">
    <property type="entry name" value="LRR_dom_sf"/>
</dbReference>
<evidence type="ECO:0000256" key="1">
    <source>
        <dbReference type="SAM" id="MobiDB-lite"/>
    </source>
</evidence>
<comment type="caution">
    <text evidence="2">The sequence shown here is derived from an EMBL/GenBank/DDBJ whole genome shotgun (WGS) entry which is preliminary data.</text>
</comment>
<feature type="compositionally biased region" description="Acidic residues" evidence="1">
    <location>
        <begin position="234"/>
        <end position="264"/>
    </location>
</feature>
<dbReference type="Gene3D" id="3.80.10.10">
    <property type="entry name" value="Ribonuclease Inhibitor"/>
    <property type="match status" value="1"/>
</dbReference>
<dbReference type="Proteomes" id="UP000078113">
    <property type="component" value="Unassembled WGS sequence"/>
</dbReference>
<organism evidence="2 3">
    <name type="scientific">Tilletia walkeri</name>
    <dbReference type="NCBI Taxonomy" id="117179"/>
    <lineage>
        <taxon>Eukaryota</taxon>
        <taxon>Fungi</taxon>
        <taxon>Dikarya</taxon>
        <taxon>Basidiomycota</taxon>
        <taxon>Ustilaginomycotina</taxon>
        <taxon>Exobasidiomycetes</taxon>
        <taxon>Tilletiales</taxon>
        <taxon>Tilletiaceae</taxon>
        <taxon>Tilletia</taxon>
    </lineage>
</organism>
<feature type="compositionally biased region" description="Low complexity" evidence="1">
    <location>
        <begin position="272"/>
        <end position="281"/>
    </location>
</feature>
<evidence type="ECO:0000313" key="3">
    <source>
        <dbReference type="Proteomes" id="UP000078113"/>
    </source>
</evidence>
<feature type="region of interest" description="Disordered" evidence="1">
    <location>
        <begin position="201"/>
        <end position="284"/>
    </location>
</feature>
<name>A0A8X7T351_9BASI</name>
<sequence>MKNFYPVERQLHWAELKDLFTLMAEQFGPTYSRVPAFDITIADTDAQAMVDSISVSTDFVGNVVALRIIPQVLSMSRTVQKRSRDQASPDEADSDGTYGYGYASDRKYPDIDSDSDTSPAQPAGPLLLLNGTAGPESEDEEQDSDMEDSDAASTSGSLDSNADPVLLAISRVAKQLSATTKLLVKKMNSLDRRMTAMEKWALEPDSSDLDSKDDPDGNVLDNPDLTDATTEQAADVDSDSDADDDDHSNDEVEADSSSDSDSDDNPNAGPTSDSASSAPDIAAERRAEAWSKDWDALSAFVTNVQKESTRLSKPGLLVFHYGCKQSDYEKSGSWDYEVPASFWAALVKSSAATLLDLAISSASNDHGYSHVFHHEFARLRNFNLTHAYVESEEMLGIFLYAHNSLEELTLDVADGLEESDTLLQTFPRLSWLHTSAYRPPRRQLALEYVKRHPELSHLADTRMYNSAAIAASAADTELFPNLRFLSTTSEKNLIPYLRRGGRLRHLRIMNEKHASDELRIHDLAKHFWLSRDTAAAEAITCLEISQHIHSSAFLPHLRSAFTSDFLPNLTELCISFEKKNKSFIGQDLDTEAEIGRIFEALVPARSLQVLRLCDQSVPFHSKEILVGKIFPPALELFGWLEPPLQRPQYFRFLPNPSSKPLSAKSAGKKKEGVGKRGRLQWIPSCFRAK</sequence>
<accession>A0A8X7T351</accession>
<gene>
    <name evidence="2" type="ORF">A4X09_0g6405</name>
</gene>
<dbReference type="EMBL" id="LWDG02000407">
    <property type="protein sequence ID" value="KAE8265938.1"/>
    <property type="molecule type" value="Genomic_DNA"/>
</dbReference>